<dbReference type="InterPro" id="IPR029063">
    <property type="entry name" value="SAM-dependent_MTases_sf"/>
</dbReference>
<dbReference type="SUPFAM" id="SSF53335">
    <property type="entry name" value="S-adenosyl-L-methionine-dependent methyltransferases"/>
    <property type="match status" value="1"/>
</dbReference>
<reference evidence="3" key="1">
    <citation type="journal article" date="2019" name="Int. J. Syst. Evol. Microbiol.">
        <title>The Global Catalogue of Microorganisms (GCM) 10K type strain sequencing project: providing services to taxonomists for standard genome sequencing and annotation.</title>
        <authorList>
            <consortium name="The Broad Institute Genomics Platform"/>
            <consortium name="The Broad Institute Genome Sequencing Center for Infectious Disease"/>
            <person name="Wu L."/>
            <person name="Ma J."/>
        </authorList>
    </citation>
    <scope>NUCLEOTIDE SEQUENCE [LARGE SCALE GENOMIC DNA]</scope>
    <source>
        <strain evidence="3">JCM 16022</strain>
    </source>
</reference>
<keyword evidence="3" id="KW-1185">Reference proteome</keyword>
<dbReference type="EMBL" id="BAAAQR010000002">
    <property type="protein sequence ID" value="GAA2141749.1"/>
    <property type="molecule type" value="Genomic_DNA"/>
</dbReference>
<dbReference type="Gene3D" id="3.40.50.150">
    <property type="entry name" value="Vaccinia Virus protein VP39"/>
    <property type="match status" value="1"/>
</dbReference>
<dbReference type="InterPro" id="IPR013216">
    <property type="entry name" value="Methyltransf_11"/>
</dbReference>
<organism evidence="2 3">
    <name type="scientific">Nocardioides koreensis</name>
    <dbReference type="NCBI Taxonomy" id="433651"/>
    <lineage>
        <taxon>Bacteria</taxon>
        <taxon>Bacillati</taxon>
        <taxon>Actinomycetota</taxon>
        <taxon>Actinomycetes</taxon>
        <taxon>Propionibacteriales</taxon>
        <taxon>Nocardioidaceae</taxon>
        <taxon>Nocardioides</taxon>
    </lineage>
</organism>
<evidence type="ECO:0000259" key="1">
    <source>
        <dbReference type="Pfam" id="PF08241"/>
    </source>
</evidence>
<comment type="caution">
    <text evidence="2">The sequence shown here is derived from an EMBL/GenBank/DDBJ whole genome shotgun (WGS) entry which is preliminary data.</text>
</comment>
<dbReference type="RefSeq" id="WP_344149150.1">
    <property type="nucleotide sequence ID" value="NZ_BAAAQR010000002.1"/>
</dbReference>
<feature type="domain" description="Methyltransferase type 11" evidence="1">
    <location>
        <begin position="44"/>
        <end position="138"/>
    </location>
</feature>
<dbReference type="CDD" id="cd02440">
    <property type="entry name" value="AdoMet_MTases"/>
    <property type="match status" value="1"/>
</dbReference>
<name>A0ABP5LAX4_9ACTN</name>
<protein>
    <recommendedName>
        <fullName evidence="1">Methyltransferase type 11 domain-containing protein</fullName>
    </recommendedName>
</protein>
<evidence type="ECO:0000313" key="2">
    <source>
        <dbReference type="EMBL" id="GAA2141749.1"/>
    </source>
</evidence>
<evidence type="ECO:0000313" key="3">
    <source>
        <dbReference type="Proteomes" id="UP001501771"/>
    </source>
</evidence>
<dbReference type="Pfam" id="PF08241">
    <property type="entry name" value="Methyltransf_11"/>
    <property type="match status" value="1"/>
</dbReference>
<accession>A0ABP5LAX4</accession>
<sequence length="234" mass="26109">MSDRIYGELAERYDRSSELGPPNADYDRPTILQLAGPVVRQHVLELGCASGHLTQQLVDCGAHVTALDRSEEMVRLARERLGERASIHLADLSTPLTMVADASVDVAVASLVLHYLPDWNPVLAEVRRCLRPGGALVMSIHHPITGWLRSDRSNYHRTELIEEEWDVDGIRVPAEMWRRPVSAVFSPLLAAGFVIDAVEEPVPHDDGREIRDPRMRRVLTTQPVFLYVRAVAAG</sequence>
<proteinExistence type="predicted"/>
<gene>
    <name evidence="2" type="ORF">GCM10009844_12400</name>
</gene>
<dbReference type="PANTHER" id="PTHR43861">
    <property type="entry name" value="TRANS-ACONITATE 2-METHYLTRANSFERASE-RELATED"/>
    <property type="match status" value="1"/>
</dbReference>
<dbReference type="Proteomes" id="UP001501771">
    <property type="component" value="Unassembled WGS sequence"/>
</dbReference>
<dbReference type="PANTHER" id="PTHR43861:SF1">
    <property type="entry name" value="TRANS-ACONITATE 2-METHYLTRANSFERASE"/>
    <property type="match status" value="1"/>
</dbReference>